<protein>
    <submittedName>
        <fullName evidence="2">Uncharacterized protein</fullName>
    </submittedName>
</protein>
<feature type="chain" id="PRO_5009820151" evidence="1">
    <location>
        <begin position="20"/>
        <end position="151"/>
    </location>
</feature>
<dbReference type="PROSITE" id="PS51257">
    <property type="entry name" value="PROKAR_LIPOPROTEIN"/>
    <property type="match status" value="1"/>
</dbReference>
<proteinExistence type="predicted"/>
<comment type="caution">
    <text evidence="2">The sequence shown here is derived from an EMBL/GenBank/DDBJ whole genome shotgun (WGS) entry which is preliminary data.</text>
</comment>
<dbReference type="EMBL" id="MAPZ01000019">
    <property type="protein sequence ID" value="OBY10658.1"/>
    <property type="molecule type" value="Genomic_DNA"/>
</dbReference>
<organism evidence="2 3">
    <name type="scientific">Clostridium paraputrificum</name>
    <dbReference type="NCBI Taxonomy" id="29363"/>
    <lineage>
        <taxon>Bacteria</taxon>
        <taxon>Bacillati</taxon>
        <taxon>Bacillota</taxon>
        <taxon>Clostridia</taxon>
        <taxon>Eubacteriales</taxon>
        <taxon>Clostridiaceae</taxon>
        <taxon>Clostridium</taxon>
    </lineage>
</organism>
<dbReference type="RefSeq" id="WP_055253373.1">
    <property type="nucleotide sequence ID" value="NZ_CABJAZ010000001.1"/>
</dbReference>
<keyword evidence="3" id="KW-1185">Reference proteome</keyword>
<name>A0A173YRA6_9CLOT</name>
<gene>
    <name evidence="2" type="ORF">CP373A1_09105</name>
</gene>
<accession>A0A173YRA6</accession>
<dbReference type="InterPro" id="IPR036249">
    <property type="entry name" value="Thioredoxin-like_sf"/>
</dbReference>
<feature type="signal peptide" evidence="1">
    <location>
        <begin position="1"/>
        <end position="19"/>
    </location>
</feature>
<evidence type="ECO:0000313" key="3">
    <source>
        <dbReference type="Proteomes" id="UP000092714"/>
    </source>
</evidence>
<keyword evidence="1" id="KW-0732">Signal</keyword>
<dbReference type="InterPro" id="IPR046698">
    <property type="entry name" value="PedC-like"/>
</dbReference>
<dbReference type="OrthoDB" id="9792987at2"/>
<reference evidence="2 3" key="1">
    <citation type="submission" date="2016-06" db="EMBL/GenBank/DDBJ databases">
        <authorList>
            <person name="Kjaerup R.B."/>
            <person name="Dalgaard T.S."/>
            <person name="Juul-Madsen H.R."/>
        </authorList>
    </citation>
    <scope>NUCLEOTIDE SEQUENCE [LARGE SCALE GENOMIC DNA]</scope>
    <source>
        <strain evidence="2 3">373-A1</strain>
    </source>
</reference>
<dbReference type="CDD" id="cd02947">
    <property type="entry name" value="TRX_family"/>
    <property type="match status" value="1"/>
</dbReference>
<evidence type="ECO:0000313" key="2">
    <source>
        <dbReference type="EMBL" id="OBY10658.1"/>
    </source>
</evidence>
<evidence type="ECO:0000256" key="1">
    <source>
        <dbReference type="SAM" id="SignalP"/>
    </source>
</evidence>
<dbReference type="SUPFAM" id="SSF52833">
    <property type="entry name" value="Thioredoxin-like"/>
    <property type="match status" value="1"/>
</dbReference>
<sequence>MKKFIFISLSICLMFGAIACTNNDIEDKKETQNVETVEELNFKSVSVFEISNLIKENKDKIIYFSRKTCDRCLQLDENLKEVLDKNSQEKIYLFDTDKARNENNELMKEILKEVKVESVPTIIYFEGNIEKDRYDTLGGVDELKGWFNGKL</sequence>
<dbReference type="Proteomes" id="UP000092714">
    <property type="component" value="Unassembled WGS sequence"/>
</dbReference>
<dbReference type="Pfam" id="PF20207">
    <property type="entry name" value="DUF6568"/>
    <property type="match status" value="1"/>
</dbReference>
<dbReference type="Gene3D" id="3.40.30.10">
    <property type="entry name" value="Glutaredoxin"/>
    <property type="match status" value="1"/>
</dbReference>
<dbReference type="AlphaFoldDB" id="A0A173YRA6"/>